<keyword evidence="5 7" id="KW-1133">Transmembrane helix</keyword>
<dbReference type="PROSITE" id="PS01311">
    <property type="entry name" value="LGT"/>
    <property type="match status" value="1"/>
</dbReference>
<feature type="transmembrane region" description="Helical" evidence="7">
    <location>
        <begin position="69"/>
        <end position="89"/>
    </location>
</feature>
<keyword evidence="3 7" id="KW-0808">Transferase</keyword>
<dbReference type="EC" id="2.5.1.145" evidence="7"/>
<evidence type="ECO:0000256" key="5">
    <source>
        <dbReference type="ARBA" id="ARBA00022989"/>
    </source>
</evidence>
<comment type="caution">
    <text evidence="7">Lacks conserved residue(s) required for the propagation of feature annotation.</text>
</comment>
<dbReference type="Pfam" id="PF01790">
    <property type="entry name" value="LGT"/>
    <property type="match status" value="1"/>
</dbReference>
<comment type="similarity">
    <text evidence="1 7">Belongs to the Lgt family.</text>
</comment>
<evidence type="ECO:0000256" key="6">
    <source>
        <dbReference type="ARBA" id="ARBA00023136"/>
    </source>
</evidence>
<dbReference type="Proteomes" id="UP000243859">
    <property type="component" value="Unassembled WGS sequence"/>
</dbReference>
<keyword evidence="8" id="KW-0449">Lipoprotein</keyword>
<evidence type="ECO:0000256" key="7">
    <source>
        <dbReference type="HAMAP-Rule" id="MF_01147"/>
    </source>
</evidence>
<comment type="subcellular location">
    <subcellularLocation>
        <location evidence="7">Cell membrane</location>
        <topology evidence="7">Multi-pass membrane protein</topology>
    </subcellularLocation>
</comment>
<keyword evidence="2 7" id="KW-1003">Cell membrane</keyword>
<dbReference type="InterPro" id="IPR001640">
    <property type="entry name" value="Lgt"/>
</dbReference>
<comment type="function">
    <text evidence="7">Catalyzes the transfer of the diacylglyceryl group from phosphatidylglycerol to the sulfhydryl group of the N-terminal cysteine of a prolipoprotein, the first step in the formation of mature lipoproteins.</text>
</comment>
<organism evidence="8 9">
    <name type="scientific">Rhodovulum imhoffii</name>
    <dbReference type="NCBI Taxonomy" id="365340"/>
    <lineage>
        <taxon>Bacteria</taxon>
        <taxon>Pseudomonadati</taxon>
        <taxon>Pseudomonadota</taxon>
        <taxon>Alphaproteobacteria</taxon>
        <taxon>Rhodobacterales</taxon>
        <taxon>Paracoccaceae</taxon>
        <taxon>Rhodovulum</taxon>
    </lineage>
</organism>
<keyword evidence="6 7" id="KW-0472">Membrane</keyword>
<dbReference type="HAMAP" id="MF_01147">
    <property type="entry name" value="Lgt"/>
    <property type="match status" value="1"/>
</dbReference>
<keyword evidence="9" id="KW-1185">Reference proteome</keyword>
<feature type="transmembrane region" description="Helical" evidence="7">
    <location>
        <begin position="28"/>
        <end position="48"/>
    </location>
</feature>
<evidence type="ECO:0000256" key="3">
    <source>
        <dbReference type="ARBA" id="ARBA00022679"/>
    </source>
</evidence>
<reference evidence="8 9" key="1">
    <citation type="submission" date="2018-04" db="EMBL/GenBank/DDBJ databases">
        <title>Genomic Encyclopedia of Archaeal and Bacterial Type Strains, Phase II (KMG-II): from individual species to whole genera.</title>
        <authorList>
            <person name="Goeker M."/>
        </authorList>
    </citation>
    <scope>NUCLEOTIDE SEQUENCE [LARGE SCALE GENOMIC DNA]</scope>
    <source>
        <strain evidence="8 9">DSM 18064</strain>
    </source>
</reference>
<sequence>MHAILTFPDISPEVFSISLFGIEFALRWYALAYIAGILLGWRLIIAMVRTNHLWADDSPPMTVEQVEDLLTWIILGVVLGGRLGFVLFYQPGWYFAHPEQIPMIWQGGMSFHGGLLGVMFAVTLFARRRGVPLLSLADTLAVATPPGLFFGRIANFVNAELWGRPSDIPWAVVFPGEAAQTCPPGWEGPCARHPSQLYEAGLEGVLLGSVLLWLAWRRGWLKRPGHLTGAFFTGYGLARFTVEHFRQPDPQFTTAENPAGYVLAWQDAGLTMGQLLSLPMIAMGLVFLLIARRRA</sequence>
<dbReference type="GO" id="GO:0042158">
    <property type="term" value="P:lipoprotein biosynthetic process"/>
    <property type="evidence" value="ECO:0007669"/>
    <property type="project" value="UniProtKB-UniRule"/>
</dbReference>
<evidence type="ECO:0000313" key="8">
    <source>
        <dbReference type="EMBL" id="PTN02553.1"/>
    </source>
</evidence>
<evidence type="ECO:0000256" key="2">
    <source>
        <dbReference type="ARBA" id="ARBA00022475"/>
    </source>
</evidence>
<proteinExistence type="inferred from homology"/>
<comment type="catalytic activity">
    <reaction evidence="7">
        <text>L-cysteinyl-[prolipoprotein] + a 1,2-diacyl-sn-glycero-3-phospho-(1'-sn-glycerol) = an S-1,2-diacyl-sn-glyceryl-L-cysteinyl-[prolipoprotein] + sn-glycerol 1-phosphate + H(+)</text>
        <dbReference type="Rhea" id="RHEA:56712"/>
        <dbReference type="Rhea" id="RHEA-COMP:14679"/>
        <dbReference type="Rhea" id="RHEA-COMP:14680"/>
        <dbReference type="ChEBI" id="CHEBI:15378"/>
        <dbReference type="ChEBI" id="CHEBI:29950"/>
        <dbReference type="ChEBI" id="CHEBI:57685"/>
        <dbReference type="ChEBI" id="CHEBI:64716"/>
        <dbReference type="ChEBI" id="CHEBI:140658"/>
        <dbReference type="EC" id="2.5.1.145"/>
    </reaction>
</comment>
<comment type="pathway">
    <text evidence="7">Protein modification; lipoprotein biosynthesis (diacylglyceryl transfer).</text>
</comment>
<dbReference type="RefSeq" id="WP_107891797.1">
    <property type="nucleotide sequence ID" value="NZ_NHSI01000046.1"/>
</dbReference>
<dbReference type="EMBL" id="QAAA01000006">
    <property type="protein sequence ID" value="PTN02553.1"/>
    <property type="molecule type" value="Genomic_DNA"/>
</dbReference>
<keyword evidence="4 7" id="KW-0812">Transmembrane</keyword>
<dbReference type="GO" id="GO:0008961">
    <property type="term" value="F:phosphatidylglycerol-prolipoprotein diacylglyceryl transferase activity"/>
    <property type="evidence" value="ECO:0007669"/>
    <property type="project" value="UniProtKB-UniRule"/>
</dbReference>
<dbReference type="NCBIfam" id="TIGR00544">
    <property type="entry name" value="lgt"/>
    <property type="match status" value="1"/>
</dbReference>
<accession>A0A2T5BT34</accession>
<feature type="transmembrane region" description="Helical" evidence="7">
    <location>
        <begin position="109"/>
        <end position="126"/>
    </location>
</feature>
<dbReference type="PANTHER" id="PTHR30589:SF0">
    <property type="entry name" value="PHOSPHATIDYLGLYCEROL--PROLIPOPROTEIN DIACYLGLYCERYL TRANSFERASE"/>
    <property type="match status" value="1"/>
</dbReference>
<evidence type="ECO:0000256" key="4">
    <source>
        <dbReference type="ARBA" id="ARBA00022692"/>
    </source>
</evidence>
<gene>
    <name evidence="7" type="primary">lgt</name>
    <name evidence="8" type="ORF">C8N32_106126</name>
</gene>
<dbReference type="UniPathway" id="UPA00664"/>
<name>A0A2T5BT34_9RHOB</name>
<feature type="binding site" evidence="7">
    <location>
        <position position="152"/>
    </location>
    <ligand>
        <name>a 1,2-diacyl-sn-glycero-3-phospho-(1'-sn-glycerol)</name>
        <dbReference type="ChEBI" id="CHEBI:64716"/>
    </ligand>
</feature>
<evidence type="ECO:0000256" key="1">
    <source>
        <dbReference type="ARBA" id="ARBA00007150"/>
    </source>
</evidence>
<dbReference type="PANTHER" id="PTHR30589">
    <property type="entry name" value="PROLIPOPROTEIN DIACYLGLYCERYL TRANSFERASE"/>
    <property type="match status" value="1"/>
</dbReference>
<protein>
    <recommendedName>
        <fullName evidence="7">Phosphatidylglycerol--prolipoprotein diacylglyceryl transferase</fullName>
        <ecNumber evidence="7">2.5.1.145</ecNumber>
    </recommendedName>
</protein>
<dbReference type="OrthoDB" id="871140at2"/>
<comment type="caution">
    <text evidence="8">The sequence shown here is derived from an EMBL/GenBank/DDBJ whole genome shotgun (WGS) entry which is preliminary data.</text>
</comment>
<evidence type="ECO:0000313" key="9">
    <source>
        <dbReference type="Proteomes" id="UP000243859"/>
    </source>
</evidence>
<feature type="transmembrane region" description="Helical" evidence="7">
    <location>
        <begin position="272"/>
        <end position="291"/>
    </location>
</feature>
<dbReference type="GO" id="GO:0005886">
    <property type="term" value="C:plasma membrane"/>
    <property type="evidence" value="ECO:0007669"/>
    <property type="project" value="UniProtKB-SubCell"/>
</dbReference>
<dbReference type="AlphaFoldDB" id="A0A2T5BT34"/>